<protein>
    <submittedName>
        <fullName evidence="1">Uncharacterized protein</fullName>
    </submittedName>
</protein>
<gene>
    <name evidence="1" type="ORF">D2917_23925</name>
</gene>
<dbReference type="EMBL" id="CP032519">
    <property type="protein sequence ID" value="QEZ47201.1"/>
    <property type="molecule type" value="Genomic_DNA"/>
</dbReference>
<evidence type="ECO:0000313" key="2">
    <source>
        <dbReference type="Proteomes" id="UP000325743"/>
    </source>
</evidence>
<dbReference type="AlphaFoldDB" id="A0A5P3VPM6"/>
<dbReference type="Proteomes" id="UP000325743">
    <property type="component" value="Chromosome 2"/>
</dbReference>
<name>A0A5P3VPM6_9BURK</name>
<sequence>MLAAIVTQSAWPEWREEGGKFIPHLSTWLNGKRWLDEAAPKQAGTAAGAPAGGGDATWWESAPGIEAKGAEVWRTRKPGEDFQRYKVGVFKAAGEGPWRQGLLADLLRTKSSIYADVHQYFYGHPPIGDAA</sequence>
<evidence type="ECO:0000313" key="1">
    <source>
        <dbReference type="EMBL" id="QEZ47201.1"/>
    </source>
</evidence>
<organism evidence="1 2">
    <name type="scientific">Cupriavidus oxalaticus</name>
    <dbReference type="NCBI Taxonomy" id="96344"/>
    <lineage>
        <taxon>Bacteria</taxon>
        <taxon>Pseudomonadati</taxon>
        <taxon>Pseudomonadota</taxon>
        <taxon>Betaproteobacteria</taxon>
        <taxon>Burkholderiales</taxon>
        <taxon>Burkholderiaceae</taxon>
        <taxon>Cupriavidus</taxon>
    </lineage>
</organism>
<reference evidence="1 2" key="1">
    <citation type="submission" date="2018-09" db="EMBL/GenBank/DDBJ databases">
        <title>Complete genome sequence of Cupriavidus oxalaticus T2, a bacterium capable of phenol tolerance and degradation.</title>
        <authorList>
            <person name="Yan J."/>
        </authorList>
    </citation>
    <scope>NUCLEOTIDE SEQUENCE [LARGE SCALE GENOMIC DNA]</scope>
    <source>
        <strain evidence="1 2">T2</strain>
    </source>
</reference>
<proteinExistence type="predicted"/>
<accession>A0A5P3VPM6</accession>